<name>A6NVV7_9FIRM</name>
<dbReference type="STRING" id="411467.BACCAP_02350"/>
<dbReference type="Proteomes" id="UP000003639">
    <property type="component" value="Unassembled WGS sequence"/>
</dbReference>
<organism evidence="1 2">
    <name type="scientific">Pseudoflavonifractor capillosus ATCC 29799</name>
    <dbReference type="NCBI Taxonomy" id="411467"/>
    <lineage>
        <taxon>Bacteria</taxon>
        <taxon>Bacillati</taxon>
        <taxon>Bacillota</taxon>
        <taxon>Clostridia</taxon>
        <taxon>Eubacteriales</taxon>
        <taxon>Oscillospiraceae</taxon>
        <taxon>Pseudoflavonifractor</taxon>
    </lineage>
</organism>
<keyword evidence="2" id="KW-1185">Reference proteome</keyword>
<sequence>MKKGAQKAPFSIRPRCGGTAISAGGFPAGFFRSVRLTPGPGG</sequence>
<dbReference type="AlphaFoldDB" id="A6NVV7"/>
<protein>
    <submittedName>
        <fullName evidence="1">Uncharacterized protein</fullName>
    </submittedName>
</protein>
<reference evidence="1 2" key="1">
    <citation type="submission" date="2007-04" db="EMBL/GenBank/DDBJ databases">
        <authorList>
            <person name="Fulton L."/>
            <person name="Clifton S."/>
            <person name="Fulton B."/>
            <person name="Xu J."/>
            <person name="Minx P."/>
            <person name="Pepin K.H."/>
            <person name="Johnson M."/>
            <person name="Thiruvilangam P."/>
            <person name="Bhonagiri V."/>
            <person name="Nash W.E."/>
            <person name="Mardis E.R."/>
            <person name="Wilson R.K."/>
        </authorList>
    </citation>
    <scope>NUCLEOTIDE SEQUENCE [LARGE SCALE GENOMIC DNA]</scope>
    <source>
        <strain evidence="1 2">ATCC 29799</strain>
    </source>
</reference>
<dbReference type="EMBL" id="AAXG02000014">
    <property type="protein sequence ID" value="EDM99850.1"/>
    <property type="molecule type" value="Genomic_DNA"/>
</dbReference>
<evidence type="ECO:0000313" key="1">
    <source>
        <dbReference type="EMBL" id="EDM99850.1"/>
    </source>
</evidence>
<accession>A6NVV7</accession>
<gene>
    <name evidence="1" type="ORF">BACCAP_02350</name>
</gene>
<reference evidence="1 2" key="2">
    <citation type="submission" date="2007-06" db="EMBL/GenBank/DDBJ databases">
        <title>Draft genome sequence of Pseudoflavonifractor capillosus ATCC 29799.</title>
        <authorList>
            <person name="Sudarsanam P."/>
            <person name="Ley R."/>
            <person name="Guruge J."/>
            <person name="Turnbaugh P.J."/>
            <person name="Mahowald M."/>
            <person name="Liep D."/>
            <person name="Gordon J."/>
        </authorList>
    </citation>
    <scope>NUCLEOTIDE SEQUENCE [LARGE SCALE GENOMIC DNA]</scope>
    <source>
        <strain evidence="1 2">ATCC 29799</strain>
    </source>
</reference>
<proteinExistence type="predicted"/>
<evidence type="ECO:0000313" key="2">
    <source>
        <dbReference type="Proteomes" id="UP000003639"/>
    </source>
</evidence>
<comment type="caution">
    <text evidence="1">The sequence shown here is derived from an EMBL/GenBank/DDBJ whole genome shotgun (WGS) entry which is preliminary data.</text>
</comment>